<feature type="transmembrane region" description="Helical" evidence="6">
    <location>
        <begin position="36"/>
        <end position="61"/>
    </location>
</feature>
<feature type="domain" description="Glucose receptor Git3-like N-terminal" evidence="7">
    <location>
        <begin position="37"/>
        <end position="224"/>
    </location>
</feature>
<dbReference type="Proteomes" id="UP000053599">
    <property type="component" value="Unassembled WGS sequence"/>
</dbReference>
<accession>A0A0D1YXG4</accession>
<dbReference type="InterPro" id="IPR022596">
    <property type="entry name" value="GPR1/2/3_C"/>
</dbReference>
<dbReference type="STRING" id="1016849.A0A0D1YXG4"/>
<dbReference type="GO" id="GO:0004930">
    <property type="term" value="F:G protein-coupled receptor activity"/>
    <property type="evidence" value="ECO:0007669"/>
    <property type="project" value="TreeGrafter"/>
</dbReference>
<evidence type="ECO:0008006" key="11">
    <source>
        <dbReference type="Google" id="ProtNLM"/>
    </source>
</evidence>
<evidence type="ECO:0000256" key="5">
    <source>
        <dbReference type="SAM" id="MobiDB-lite"/>
    </source>
</evidence>
<dbReference type="PANTHER" id="PTHR23112">
    <property type="entry name" value="G PROTEIN-COUPLED RECEPTOR 157-RELATED"/>
    <property type="match status" value="1"/>
</dbReference>
<feature type="compositionally biased region" description="Polar residues" evidence="5">
    <location>
        <begin position="364"/>
        <end position="373"/>
    </location>
</feature>
<dbReference type="SUPFAM" id="SSF81321">
    <property type="entry name" value="Family A G protein-coupled receptor-like"/>
    <property type="match status" value="1"/>
</dbReference>
<dbReference type="EMBL" id="KN846951">
    <property type="protein sequence ID" value="KIV87272.1"/>
    <property type="molecule type" value="Genomic_DNA"/>
</dbReference>
<dbReference type="Gene3D" id="1.20.1070.10">
    <property type="entry name" value="Rhodopsin 7-helix transmembrane proteins"/>
    <property type="match status" value="1"/>
</dbReference>
<feature type="region of interest" description="Disordered" evidence="5">
    <location>
        <begin position="521"/>
        <end position="597"/>
    </location>
</feature>
<feature type="transmembrane region" description="Helical" evidence="6">
    <location>
        <begin position="110"/>
        <end position="135"/>
    </location>
</feature>
<keyword evidence="4 6" id="KW-0472">Membrane</keyword>
<dbReference type="Pfam" id="PF11710">
    <property type="entry name" value="Git3"/>
    <property type="match status" value="1"/>
</dbReference>
<evidence type="ECO:0000256" key="3">
    <source>
        <dbReference type="ARBA" id="ARBA00022989"/>
    </source>
</evidence>
<evidence type="ECO:0000256" key="4">
    <source>
        <dbReference type="ARBA" id="ARBA00023136"/>
    </source>
</evidence>
<dbReference type="GO" id="GO:0005886">
    <property type="term" value="C:plasma membrane"/>
    <property type="evidence" value="ECO:0007669"/>
    <property type="project" value="TreeGrafter"/>
</dbReference>
<reference evidence="9 10" key="1">
    <citation type="submission" date="2015-01" db="EMBL/GenBank/DDBJ databases">
        <title>The Genome Sequence of Exophiala sideris CBS121828.</title>
        <authorList>
            <consortium name="The Broad Institute Genomics Platform"/>
            <person name="Cuomo C."/>
            <person name="de Hoog S."/>
            <person name="Gorbushina A."/>
            <person name="Stielow B."/>
            <person name="Teixiera M."/>
            <person name="Abouelleil A."/>
            <person name="Chapman S.B."/>
            <person name="Priest M."/>
            <person name="Young S.K."/>
            <person name="Wortman J."/>
            <person name="Nusbaum C."/>
            <person name="Birren B."/>
        </authorList>
    </citation>
    <scope>NUCLEOTIDE SEQUENCE [LARGE SCALE GENOMIC DNA]</scope>
    <source>
        <strain evidence="9 10">CBS 121828</strain>
    </source>
</reference>
<evidence type="ECO:0000259" key="7">
    <source>
        <dbReference type="Pfam" id="PF11710"/>
    </source>
</evidence>
<keyword evidence="2 6" id="KW-0812">Transmembrane</keyword>
<evidence type="ECO:0000313" key="10">
    <source>
        <dbReference type="Proteomes" id="UP000053599"/>
    </source>
</evidence>
<protein>
    <recommendedName>
        <fullName evidence="11">G-protein coupled receptors family 1 profile domain-containing protein</fullName>
    </recommendedName>
</protein>
<name>A0A0D1YXG4_9EURO</name>
<dbReference type="GO" id="GO:0007189">
    <property type="term" value="P:adenylate cyclase-activating G protein-coupled receptor signaling pathway"/>
    <property type="evidence" value="ECO:0007669"/>
    <property type="project" value="TreeGrafter"/>
</dbReference>
<feature type="compositionally biased region" description="Polar residues" evidence="5">
    <location>
        <begin position="293"/>
        <end position="303"/>
    </location>
</feature>
<comment type="subcellular location">
    <subcellularLocation>
        <location evidence="1">Membrane</location>
        <topology evidence="1">Multi-pass membrane protein</topology>
    </subcellularLocation>
</comment>
<feature type="compositionally biased region" description="Low complexity" evidence="5">
    <location>
        <begin position="584"/>
        <end position="597"/>
    </location>
</feature>
<dbReference type="PANTHER" id="PTHR23112:SF37">
    <property type="entry name" value="G PROTEIN-COUPLED RECEPTOR GPR1"/>
    <property type="match status" value="1"/>
</dbReference>
<feature type="transmembrane region" description="Helical" evidence="6">
    <location>
        <begin position="421"/>
        <end position="443"/>
    </location>
</feature>
<keyword evidence="3 6" id="KW-1133">Transmembrane helix</keyword>
<dbReference type="InterPro" id="IPR023041">
    <property type="entry name" value="Glucose_rcpt_Git3-like_N"/>
</dbReference>
<gene>
    <name evidence="9" type="ORF">PV11_02827</name>
</gene>
<feature type="region of interest" description="Disordered" evidence="5">
    <location>
        <begin position="232"/>
        <end position="376"/>
    </location>
</feature>
<dbReference type="AlphaFoldDB" id="A0A0D1YXG4"/>
<feature type="transmembrane region" description="Helical" evidence="6">
    <location>
        <begin position="190"/>
        <end position="219"/>
    </location>
</feature>
<evidence type="ECO:0000256" key="1">
    <source>
        <dbReference type="ARBA" id="ARBA00004141"/>
    </source>
</evidence>
<feature type="transmembrane region" description="Helical" evidence="6">
    <location>
        <begin position="387"/>
        <end position="409"/>
    </location>
</feature>
<evidence type="ECO:0000256" key="6">
    <source>
        <dbReference type="SAM" id="Phobius"/>
    </source>
</evidence>
<feature type="transmembrane region" description="Helical" evidence="6">
    <location>
        <begin position="82"/>
        <end position="98"/>
    </location>
</feature>
<organism evidence="9 10">
    <name type="scientific">Exophiala sideris</name>
    <dbReference type="NCBI Taxonomy" id="1016849"/>
    <lineage>
        <taxon>Eukaryota</taxon>
        <taxon>Fungi</taxon>
        <taxon>Dikarya</taxon>
        <taxon>Ascomycota</taxon>
        <taxon>Pezizomycotina</taxon>
        <taxon>Eurotiomycetes</taxon>
        <taxon>Chaetothyriomycetidae</taxon>
        <taxon>Chaetothyriales</taxon>
        <taxon>Herpotrichiellaceae</taxon>
        <taxon>Exophiala</taxon>
    </lineage>
</organism>
<evidence type="ECO:0000259" key="8">
    <source>
        <dbReference type="Pfam" id="PF11970"/>
    </source>
</evidence>
<sequence>MSDLFYATKAVTAVHGSEDAVDLSAGGSFSASQQRAIHIGAVVCATFSLVAVLVTLRWFLIMRRSFRHHLVMALIISDASKAFWYFTFPIVTFATGTVESKSNFCQASGFLLTFSVEAADMSILIIALHSILYILRPNNAVGEGGLYPYRYWIYPILLIFPLLASSLVFIADSTPYTTAGTFCYLPKRPIWYRLALAWVPRYIIIAIILIMYIWIYVYVAIKFRGFENLGNSTSGSPQGSRRKSAFSPDAEDVEENPMDAVRSPSLRPQLPHRPTEQSLAESQKLQPWDHMNFITSKAPNTPVGTPAEDAPPPMEHRGSEWSGDTRIPPGRSSIRASVAEPHSSGFSSATAGTPKQLEIPPNDLPQTGNNDQNDPLKKTRMAIRKQLRYLFVYPLVYIIVWTFPFVAQIQLYNEYYVRHPVYWLNVVQVCMLALQAGADSVVFSWTEKPWRKIDPNSKFTLPYLRNLLLGKNRDNGPAITVQPAMSEATSPKRMTHWWDAEARRRKDSVWLGAGTFGDTISQMASRTRSRSPEKRRALHSRKQSADQARTNPFRRATAATLTPVTSYDSSYPTRFSTQSGRTAPESVPESSSPNSRS</sequence>
<proteinExistence type="predicted"/>
<dbReference type="Pfam" id="PF11970">
    <property type="entry name" value="GPR_Gpa2_C"/>
    <property type="match status" value="1"/>
</dbReference>
<evidence type="ECO:0000313" key="9">
    <source>
        <dbReference type="EMBL" id="KIV87272.1"/>
    </source>
</evidence>
<evidence type="ECO:0000256" key="2">
    <source>
        <dbReference type="ARBA" id="ARBA00022692"/>
    </source>
</evidence>
<feature type="compositionally biased region" description="Polar residues" evidence="5">
    <location>
        <begin position="559"/>
        <end position="581"/>
    </location>
</feature>
<feature type="transmembrane region" description="Helical" evidence="6">
    <location>
        <begin position="151"/>
        <end position="170"/>
    </location>
</feature>
<dbReference type="HOGENOM" id="CLU_017709_1_0_1"/>
<feature type="compositionally biased region" description="Polar residues" evidence="5">
    <location>
        <begin position="276"/>
        <end position="285"/>
    </location>
</feature>
<dbReference type="OrthoDB" id="100006at2759"/>
<feature type="domain" description="G protein-coupled receptor GPR1/2/3 C-terminal" evidence="8">
    <location>
        <begin position="377"/>
        <end position="451"/>
    </location>
</feature>
<feature type="compositionally biased region" description="Polar residues" evidence="5">
    <location>
        <begin position="344"/>
        <end position="353"/>
    </location>
</feature>